<feature type="binding site" evidence="3">
    <location>
        <position position="70"/>
    </location>
    <ligand>
        <name>Zn(2+)</name>
        <dbReference type="ChEBI" id="CHEBI:29105"/>
        <label>2</label>
    </ligand>
</feature>
<accession>A0A4S4G1V6</accession>
<comment type="cofactor">
    <cofactor evidence="3">
        <name>Mg(2+)</name>
        <dbReference type="ChEBI" id="CHEBI:18420"/>
    </cofactor>
    <text evidence="3">Binds 1 Mg(2+) ion.</text>
</comment>
<comment type="similarity">
    <text evidence="4">Belongs to the alkaline phosphatase family.</text>
</comment>
<dbReference type="SMART" id="SM00098">
    <property type="entry name" value="alkPPc"/>
    <property type="match status" value="1"/>
</dbReference>
<reference evidence="5 6" key="1">
    <citation type="submission" date="2019-04" db="EMBL/GenBank/DDBJ databases">
        <title>Microbes associate with the intestines of laboratory mice.</title>
        <authorList>
            <person name="Navarre W."/>
            <person name="Wong E."/>
            <person name="Huang K.C."/>
            <person name="Tropini C."/>
            <person name="Ng K."/>
            <person name="Yu B."/>
        </authorList>
    </citation>
    <scope>NUCLEOTIDE SEQUENCE [LARGE SCALE GENOMIC DNA]</scope>
    <source>
        <strain evidence="5 6">NM80_B27</strain>
    </source>
</reference>
<dbReference type="Pfam" id="PF00245">
    <property type="entry name" value="Alk_phosphatase"/>
    <property type="match status" value="1"/>
</dbReference>
<keyword evidence="3" id="KW-0862">Zinc</keyword>
<feature type="active site" description="Phosphoserine intermediate" evidence="2">
    <location>
        <position position="121"/>
    </location>
</feature>
<feature type="binding site" evidence="3">
    <location>
        <position position="308"/>
    </location>
    <ligand>
        <name>Zn(2+)</name>
        <dbReference type="ChEBI" id="CHEBI:29105"/>
        <label>2</label>
    </ligand>
</feature>
<evidence type="ECO:0000256" key="3">
    <source>
        <dbReference type="PIRSR" id="PIRSR601952-2"/>
    </source>
</evidence>
<dbReference type="GO" id="GO:0046872">
    <property type="term" value="F:metal ion binding"/>
    <property type="evidence" value="ECO:0007669"/>
    <property type="project" value="UniProtKB-KW"/>
</dbReference>
<dbReference type="Gene3D" id="1.10.60.40">
    <property type="match status" value="1"/>
</dbReference>
<dbReference type="InterPro" id="IPR006311">
    <property type="entry name" value="TAT_signal"/>
</dbReference>
<comment type="cofactor">
    <cofactor evidence="3">
        <name>Zn(2+)</name>
        <dbReference type="ChEBI" id="CHEBI:29105"/>
    </cofactor>
    <text evidence="3">Binds 2 Zn(2+) ions.</text>
</comment>
<feature type="binding site" evidence="3">
    <location>
        <position position="347"/>
    </location>
    <ligand>
        <name>Zn(2+)</name>
        <dbReference type="ChEBI" id="CHEBI:29105"/>
        <label>2</label>
    </ligand>
</feature>
<dbReference type="PANTHER" id="PTHR11596">
    <property type="entry name" value="ALKALINE PHOSPHATASE"/>
    <property type="match status" value="1"/>
</dbReference>
<evidence type="ECO:0000256" key="1">
    <source>
        <dbReference type="ARBA" id="ARBA00022553"/>
    </source>
</evidence>
<feature type="binding site" evidence="3">
    <location>
        <position position="299"/>
    </location>
    <ligand>
        <name>Mg(2+)</name>
        <dbReference type="ChEBI" id="CHEBI:18420"/>
    </ligand>
</feature>
<name>A0A4S4G1V6_9ACTN</name>
<dbReference type="Proteomes" id="UP000308978">
    <property type="component" value="Unassembled WGS sequence"/>
</dbReference>
<dbReference type="PRINTS" id="PR00113">
    <property type="entry name" value="ALKPHPHTASE"/>
</dbReference>
<feature type="binding site" evidence="3">
    <location>
        <position position="304"/>
    </location>
    <ligand>
        <name>Zn(2+)</name>
        <dbReference type="ChEBI" id="CHEBI:29105"/>
        <label>2</label>
    </ligand>
</feature>
<dbReference type="EMBL" id="SSTJ01000011">
    <property type="protein sequence ID" value="THG36768.1"/>
    <property type="molecule type" value="Genomic_DNA"/>
</dbReference>
<keyword evidence="3" id="KW-0479">Metal-binding</keyword>
<comment type="caution">
    <text evidence="5">The sequence shown here is derived from an EMBL/GenBank/DDBJ whole genome shotgun (WGS) entry which is preliminary data.</text>
</comment>
<feature type="binding site" evidence="3">
    <location>
        <position position="174"/>
    </location>
    <ligand>
        <name>Mg(2+)</name>
        <dbReference type="ChEBI" id="CHEBI:18420"/>
    </ligand>
</feature>
<feature type="binding site" evidence="3">
    <location>
        <position position="348"/>
    </location>
    <ligand>
        <name>Zn(2+)</name>
        <dbReference type="ChEBI" id="CHEBI:29105"/>
        <label>2</label>
    </ligand>
</feature>
<evidence type="ECO:0000256" key="4">
    <source>
        <dbReference type="RuleBase" id="RU003946"/>
    </source>
</evidence>
<dbReference type="RefSeq" id="WP_136435092.1">
    <property type="nucleotide sequence ID" value="NZ_SSTJ01000011.1"/>
</dbReference>
<dbReference type="PANTHER" id="PTHR11596:SF5">
    <property type="entry name" value="ALKALINE PHOSPHATASE"/>
    <property type="match status" value="1"/>
</dbReference>
<dbReference type="AlphaFoldDB" id="A0A4S4G1V6"/>
<feature type="binding site" evidence="3">
    <location>
        <position position="176"/>
    </location>
    <ligand>
        <name>Mg(2+)</name>
        <dbReference type="ChEBI" id="CHEBI:18420"/>
    </ligand>
</feature>
<feature type="binding site" evidence="3">
    <location>
        <position position="493"/>
    </location>
    <ligand>
        <name>Zn(2+)</name>
        <dbReference type="ChEBI" id="CHEBI:29105"/>
        <label>2</label>
    </ligand>
</feature>
<evidence type="ECO:0000313" key="6">
    <source>
        <dbReference type="Proteomes" id="UP000308978"/>
    </source>
</evidence>
<dbReference type="InterPro" id="IPR001952">
    <property type="entry name" value="Alkaline_phosphatase"/>
</dbReference>
<evidence type="ECO:0000256" key="2">
    <source>
        <dbReference type="PIRSR" id="PIRSR601952-1"/>
    </source>
</evidence>
<dbReference type="InterPro" id="IPR017850">
    <property type="entry name" value="Alkaline_phosphatase_core_sf"/>
</dbReference>
<dbReference type="SUPFAM" id="SSF53649">
    <property type="entry name" value="Alkaline phosphatase-like"/>
    <property type="match status" value="1"/>
</dbReference>
<evidence type="ECO:0000313" key="5">
    <source>
        <dbReference type="EMBL" id="THG36768.1"/>
    </source>
</evidence>
<gene>
    <name evidence="5" type="ORF">E5986_08520</name>
</gene>
<keyword evidence="1" id="KW-0597">Phosphoprotein</keyword>
<proteinExistence type="inferred from homology"/>
<keyword evidence="3" id="KW-0460">Magnesium</keyword>
<dbReference type="GO" id="GO:0004035">
    <property type="term" value="F:alkaline phosphatase activity"/>
    <property type="evidence" value="ECO:0007669"/>
    <property type="project" value="TreeGrafter"/>
</dbReference>
<dbReference type="CDD" id="cd16012">
    <property type="entry name" value="ALP"/>
    <property type="match status" value="1"/>
</dbReference>
<dbReference type="PROSITE" id="PS51318">
    <property type="entry name" value="TAT"/>
    <property type="match status" value="1"/>
</dbReference>
<organism evidence="5 6">
    <name type="scientific">Adlercreutzia caecimuris</name>
    <dbReference type="NCBI Taxonomy" id="671266"/>
    <lineage>
        <taxon>Bacteria</taxon>
        <taxon>Bacillati</taxon>
        <taxon>Actinomycetota</taxon>
        <taxon>Coriobacteriia</taxon>
        <taxon>Eggerthellales</taxon>
        <taxon>Eggerthellaceae</taxon>
        <taxon>Adlercreutzia</taxon>
    </lineage>
</organism>
<sequence length="530" mass="56217">MIDDAIPDLVSRRNFLRGAAGLAGAVSMGALLGCSSDEPSSVAIAATGEGGAQGDSAAATPKYVFLFIGDGMSYPQIQATAYFNGTQQGGEEPTIGRVSFMDFPVIGSQYTYDSTSFCPDSASTATSIASGRKTASGVINVSPDASEHFETIAEKLKRQLGYKVGVLTSVNLNHATPAAFYAHQQSRKNYYEIGQELIASGFDYFAGGGLLNPTGASDNRIDLYEAARDAGYVVARTYDEAAHVTAGSKALLVAEKLADEDALSYAMDASADEWSLRDYVAKGIEVLGDGDAGFFMMCEGGKIDWACHANDCAAAIHDVMALEDCVAEAVAFCEDHPDETLIVVTGDHETGGLTIGYAETNYDTFLANIARQKISYAKFNSDYVAGYIDAGATYEQAMEDVAQLFGLERPASALSSGADAQAAEAEPGSLMLTAYEDEQLREAYERTVAVGVGDQEDMTQEEYVHYGTYEPFTVTLTHLLNRKSGVDFSTYAHSGLTVPVFAMGAGAEVFDGFYDNTEVYAKLAALTGVA</sequence>
<protein>
    <submittedName>
        <fullName evidence="5">Alkaline phosphatase</fullName>
    </submittedName>
</protein>
<feature type="binding site" evidence="3">
    <location>
        <position position="70"/>
    </location>
    <ligand>
        <name>Mg(2+)</name>
        <dbReference type="ChEBI" id="CHEBI:18420"/>
    </ligand>
</feature>
<dbReference type="Gene3D" id="3.40.720.10">
    <property type="entry name" value="Alkaline Phosphatase, subunit A"/>
    <property type="match status" value="2"/>
</dbReference>